<evidence type="ECO:0000313" key="12">
    <source>
        <dbReference type="EMBL" id="OIR20129.1"/>
    </source>
</evidence>
<comment type="caution">
    <text evidence="12">The sequence shown here is derived from an EMBL/GenBank/DDBJ whole genome shotgun (WGS) entry which is preliminary data.</text>
</comment>
<protein>
    <recommendedName>
        <fullName evidence="9 10">A-type ATP synthase subunit I</fullName>
    </recommendedName>
</protein>
<keyword evidence="3 10" id="KW-0813">Transport</keyword>
<keyword evidence="11" id="KW-0175">Coiled coil</keyword>
<evidence type="ECO:0000256" key="9">
    <source>
        <dbReference type="ARBA" id="ARBA00068671"/>
    </source>
</evidence>
<gene>
    <name evidence="12" type="ORF">BEU01_01950</name>
</gene>
<dbReference type="PANTHER" id="PTHR11629">
    <property type="entry name" value="VACUOLAR PROTON ATPASES"/>
    <property type="match status" value="1"/>
</dbReference>
<organism evidence="12 13">
    <name type="scientific">Marine Group III euryarchaeote CG-Epi4</name>
    <dbReference type="NCBI Taxonomy" id="1888998"/>
    <lineage>
        <taxon>Archaea</taxon>
        <taxon>Methanobacteriati</taxon>
        <taxon>Thermoplasmatota</taxon>
        <taxon>Thermoplasmata</taxon>
        <taxon>Candidatus Thermoprofundales</taxon>
    </lineage>
</organism>
<feature type="transmembrane region" description="Helical" evidence="10">
    <location>
        <begin position="555"/>
        <end position="581"/>
    </location>
</feature>
<feature type="transmembrane region" description="Helical" evidence="10">
    <location>
        <begin position="456"/>
        <end position="478"/>
    </location>
</feature>
<sequence>MLKPEKMSRMTISGHKKDLAALSKLLNDQNLVHVVDYNNEDDGFSLGKSLDYGEKSSDFLIKLRSVIKLLDVESSPPSTIKLGSEIESEISELDEIISQAHGFKAKERDCDRKIDEVSSSIEQLKEFEEFNIDVKYLSGYSSVVVFAGHLPSDSDSSALASNKNIDFIQKDDNVVVFCASEISTEIEKDLLNIGFRSMDVPEGEGLPKVMLTSLSSQLLKLEHEKAGLLQEIEILATRHGDWLVACEEHYAALSEKSSLPLKLATSENMFVLDGWVPSDSVSDLQQSLQGLDIYYEVDNNSSDEPPIKLDNPEVAKPFELFTKLYSTPKHWEYDPTMIIFITYPLFFGLMVGDAGYGFAYILFGHYILTKFAHNEALANLGKILRTAGIYTFLFGTFIYAEAFGQSFYNIGNTLGYTSALFAKYYGPSFDIPLIEKAEGFSWHLPIHKFDPHGAQLMLLSSILIGVVHISLGLILGFLNEWKHHDLKHAIYAKLSFFMILWGGLLSLVSLVGLLPESFQTAGLVVMLTGLGLAIIGEGVVGLLEFPTIFSNVISYARIGAIGLSDYGLAYTVNFISFSLLWPSGPAGIIAAVFVMLIGHLTVFTLGIIGTGINSLRLQYVEFFTKFVQGGGTLYSPFGYIRKYTKEKEVTP</sequence>
<evidence type="ECO:0000256" key="3">
    <source>
        <dbReference type="ARBA" id="ARBA00022448"/>
    </source>
</evidence>
<feature type="transmembrane region" description="Helical" evidence="10">
    <location>
        <begin position="587"/>
        <end position="608"/>
    </location>
</feature>
<proteinExistence type="inferred from homology"/>
<evidence type="ECO:0000256" key="6">
    <source>
        <dbReference type="ARBA" id="ARBA00023065"/>
    </source>
</evidence>
<keyword evidence="5 10" id="KW-1133">Transmembrane helix</keyword>
<evidence type="ECO:0000313" key="13">
    <source>
        <dbReference type="Proteomes" id="UP000183375"/>
    </source>
</evidence>
<feature type="transmembrane region" description="Helical" evidence="10">
    <location>
        <begin position="490"/>
        <end position="514"/>
    </location>
</feature>
<dbReference type="EMBL" id="MIYX01000024">
    <property type="protein sequence ID" value="OIR20129.1"/>
    <property type="molecule type" value="Genomic_DNA"/>
</dbReference>
<dbReference type="AlphaFoldDB" id="A0A1J5TGN3"/>
<evidence type="ECO:0000256" key="11">
    <source>
        <dbReference type="SAM" id="Coils"/>
    </source>
</evidence>
<dbReference type="GO" id="GO:0051117">
    <property type="term" value="F:ATPase binding"/>
    <property type="evidence" value="ECO:0007669"/>
    <property type="project" value="TreeGrafter"/>
</dbReference>
<dbReference type="InterPro" id="IPR002490">
    <property type="entry name" value="V-ATPase_116kDa_su"/>
</dbReference>
<feature type="transmembrane region" description="Helical" evidence="10">
    <location>
        <begin position="520"/>
        <end position="543"/>
    </location>
</feature>
<dbReference type="Pfam" id="PF01496">
    <property type="entry name" value="V_ATPase_I"/>
    <property type="match status" value="1"/>
</dbReference>
<keyword evidence="6 10" id="KW-0406">Ion transport</keyword>
<evidence type="ECO:0000256" key="1">
    <source>
        <dbReference type="ARBA" id="ARBA00004141"/>
    </source>
</evidence>
<dbReference type="PANTHER" id="PTHR11629:SF63">
    <property type="entry name" value="V-TYPE PROTON ATPASE SUBUNIT A"/>
    <property type="match status" value="1"/>
</dbReference>
<dbReference type="GO" id="GO:0016471">
    <property type="term" value="C:vacuolar proton-transporting V-type ATPase complex"/>
    <property type="evidence" value="ECO:0007669"/>
    <property type="project" value="TreeGrafter"/>
</dbReference>
<feature type="coiled-coil region" evidence="11">
    <location>
        <begin position="211"/>
        <end position="238"/>
    </location>
</feature>
<keyword evidence="4 10" id="KW-0812">Transmembrane</keyword>
<comment type="subcellular location">
    <subcellularLocation>
        <location evidence="1">Membrane</location>
        <topology evidence="1">Multi-pass membrane protein</topology>
    </subcellularLocation>
</comment>
<evidence type="ECO:0000256" key="7">
    <source>
        <dbReference type="ARBA" id="ARBA00023136"/>
    </source>
</evidence>
<dbReference type="GO" id="GO:0007035">
    <property type="term" value="P:vacuolar acidification"/>
    <property type="evidence" value="ECO:0007669"/>
    <property type="project" value="TreeGrafter"/>
</dbReference>
<comment type="similarity">
    <text evidence="2 10">Belongs to the V-ATPase 116 kDa subunit family.</text>
</comment>
<keyword evidence="7 10" id="KW-0472">Membrane</keyword>
<comment type="function">
    <text evidence="8">Component of the A-type ATP synthase that produces ATP from ADP in the presence of a proton gradient across the membrane.</text>
</comment>
<evidence type="ECO:0000256" key="5">
    <source>
        <dbReference type="ARBA" id="ARBA00022989"/>
    </source>
</evidence>
<reference evidence="12 13" key="1">
    <citation type="submission" date="2016-08" db="EMBL/GenBank/DDBJ databases">
        <title>New Insights into Marine Group III Euryarchaeota, from dark to light.</title>
        <authorList>
            <person name="Haro-Moreno J.M."/>
            <person name="Rodriguez-Valera F."/>
            <person name="Lopez-Garcia P."/>
            <person name="Moreira D."/>
            <person name="Martin-Cuadrado A.B."/>
        </authorList>
    </citation>
    <scope>NUCLEOTIDE SEQUENCE [LARGE SCALE GENOMIC DNA]</scope>
    <source>
        <strain evidence="12">CG-Epi4</strain>
    </source>
</reference>
<dbReference type="GO" id="GO:0033179">
    <property type="term" value="C:proton-transporting V-type ATPase, V0 domain"/>
    <property type="evidence" value="ECO:0007669"/>
    <property type="project" value="InterPro"/>
</dbReference>
<evidence type="ECO:0000256" key="10">
    <source>
        <dbReference type="RuleBase" id="RU361189"/>
    </source>
</evidence>
<dbReference type="GO" id="GO:0046961">
    <property type="term" value="F:proton-transporting ATPase activity, rotational mechanism"/>
    <property type="evidence" value="ECO:0007669"/>
    <property type="project" value="InterPro"/>
</dbReference>
<dbReference type="Proteomes" id="UP000183375">
    <property type="component" value="Unassembled WGS sequence"/>
</dbReference>
<name>A0A1J5TGN3_9ARCH</name>
<evidence type="ECO:0000256" key="8">
    <source>
        <dbReference type="ARBA" id="ARBA00059506"/>
    </source>
</evidence>
<feature type="transmembrane region" description="Helical" evidence="10">
    <location>
        <begin position="338"/>
        <end position="363"/>
    </location>
</feature>
<evidence type="ECO:0000256" key="2">
    <source>
        <dbReference type="ARBA" id="ARBA00009904"/>
    </source>
</evidence>
<evidence type="ECO:0000256" key="4">
    <source>
        <dbReference type="ARBA" id="ARBA00022692"/>
    </source>
</evidence>
<feature type="transmembrane region" description="Helical" evidence="10">
    <location>
        <begin position="383"/>
        <end position="400"/>
    </location>
</feature>
<accession>A0A1J5TGN3</accession>